<dbReference type="AlphaFoldDB" id="A0AAV5HQQ7"/>
<accession>A0AAV5HQQ7</accession>
<feature type="compositionally biased region" description="Acidic residues" evidence="1">
    <location>
        <begin position="88"/>
        <end position="105"/>
    </location>
</feature>
<proteinExistence type="predicted"/>
<evidence type="ECO:0000256" key="1">
    <source>
        <dbReference type="SAM" id="MobiDB-lite"/>
    </source>
</evidence>
<sequence length="124" mass="13704">MTPGLGLEMRFYSLGLWGNKETAWGTFKRPFRLFWAAVGNNKEVRRKNIEATVKEEKVAAAAAEETGKAKEAENVKTGEEETGKPEEEEKGESEDEEEKGDDGDGSDNKGMITGELFCALHDCD</sequence>
<keyword evidence="3" id="KW-1185">Reference proteome</keyword>
<dbReference type="EMBL" id="BPVZ01000002">
    <property type="protein sequence ID" value="GKU87519.1"/>
    <property type="molecule type" value="Genomic_DNA"/>
</dbReference>
<feature type="region of interest" description="Disordered" evidence="1">
    <location>
        <begin position="58"/>
        <end position="111"/>
    </location>
</feature>
<gene>
    <name evidence="2" type="ORF">SLEP1_g1911</name>
</gene>
<name>A0AAV5HQQ7_9ROSI</name>
<reference evidence="2 3" key="1">
    <citation type="journal article" date="2021" name="Commun. Biol.">
        <title>The genome of Shorea leprosula (Dipterocarpaceae) highlights the ecological relevance of drought in aseasonal tropical rainforests.</title>
        <authorList>
            <person name="Ng K.K.S."/>
            <person name="Kobayashi M.J."/>
            <person name="Fawcett J.A."/>
            <person name="Hatakeyama M."/>
            <person name="Paape T."/>
            <person name="Ng C.H."/>
            <person name="Ang C.C."/>
            <person name="Tnah L.H."/>
            <person name="Lee C.T."/>
            <person name="Nishiyama T."/>
            <person name="Sese J."/>
            <person name="O'Brien M.J."/>
            <person name="Copetti D."/>
            <person name="Mohd Noor M.I."/>
            <person name="Ong R.C."/>
            <person name="Putra M."/>
            <person name="Sireger I.Z."/>
            <person name="Indrioko S."/>
            <person name="Kosugi Y."/>
            <person name="Izuno A."/>
            <person name="Isagi Y."/>
            <person name="Lee S.L."/>
            <person name="Shimizu K.K."/>
        </authorList>
    </citation>
    <scope>NUCLEOTIDE SEQUENCE [LARGE SCALE GENOMIC DNA]</scope>
    <source>
        <strain evidence="2">214</strain>
    </source>
</reference>
<comment type="caution">
    <text evidence="2">The sequence shown here is derived from an EMBL/GenBank/DDBJ whole genome shotgun (WGS) entry which is preliminary data.</text>
</comment>
<evidence type="ECO:0000313" key="2">
    <source>
        <dbReference type="EMBL" id="GKU87519.1"/>
    </source>
</evidence>
<protein>
    <submittedName>
        <fullName evidence="2">Uncharacterized protein</fullName>
    </submittedName>
</protein>
<feature type="compositionally biased region" description="Basic and acidic residues" evidence="1">
    <location>
        <begin position="65"/>
        <end position="87"/>
    </location>
</feature>
<organism evidence="2 3">
    <name type="scientific">Rubroshorea leprosula</name>
    <dbReference type="NCBI Taxonomy" id="152421"/>
    <lineage>
        <taxon>Eukaryota</taxon>
        <taxon>Viridiplantae</taxon>
        <taxon>Streptophyta</taxon>
        <taxon>Embryophyta</taxon>
        <taxon>Tracheophyta</taxon>
        <taxon>Spermatophyta</taxon>
        <taxon>Magnoliopsida</taxon>
        <taxon>eudicotyledons</taxon>
        <taxon>Gunneridae</taxon>
        <taxon>Pentapetalae</taxon>
        <taxon>rosids</taxon>
        <taxon>malvids</taxon>
        <taxon>Malvales</taxon>
        <taxon>Dipterocarpaceae</taxon>
        <taxon>Rubroshorea</taxon>
    </lineage>
</organism>
<dbReference type="Proteomes" id="UP001054252">
    <property type="component" value="Unassembled WGS sequence"/>
</dbReference>
<evidence type="ECO:0000313" key="3">
    <source>
        <dbReference type="Proteomes" id="UP001054252"/>
    </source>
</evidence>